<accession>A0A369I8H9</accession>
<dbReference type="SUPFAM" id="SSF52172">
    <property type="entry name" value="CheY-like"/>
    <property type="match status" value="1"/>
</dbReference>
<feature type="modified residue" description="4-aspartylphosphate" evidence="2">
    <location>
        <position position="57"/>
    </location>
</feature>
<evidence type="ECO:0000313" key="6">
    <source>
        <dbReference type="Proteomes" id="UP000253141"/>
    </source>
</evidence>
<dbReference type="EMBL" id="QPIW01000006">
    <property type="protein sequence ID" value="RDB06059.1"/>
    <property type="molecule type" value="Genomic_DNA"/>
</dbReference>
<dbReference type="PROSITE" id="PS50110">
    <property type="entry name" value="RESPONSE_REGULATORY"/>
    <property type="match status" value="1"/>
</dbReference>
<evidence type="ECO:0000256" key="1">
    <source>
        <dbReference type="ARBA" id="ARBA00023125"/>
    </source>
</evidence>
<dbReference type="InterPro" id="IPR001789">
    <property type="entry name" value="Sig_transdc_resp-reg_receiver"/>
</dbReference>
<dbReference type="PANTHER" id="PTHR43214">
    <property type="entry name" value="TWO-COMPONENT RESPONSE REGULATOR"/>
    <property type="match status" value="1"/>
</dbReference>
<dbReference type="InterPro" id="IPR039420">
    <property type="entry name" value="WalR-like"/>
</dbReference>
<dbReference type="RefSeq" id="WP_114460853.1">
    <property type="nucleotide sequence ID" value="NZ_QPIW01000006.1"/>
</dbReference>
<dbReference type="GO" id="GO:0006355">
    <property type="term" value="P:regulation of DNA-templated transcription"/>
    <property type="evidence" value="ECO:0007669"/>
    <property type="project" value="InterPro"/>
</dbReference>
<dbReference type="PANTHER" id="PTHR43214:SF43">
    <property type="entry name" value="TWO-COMPONENT RESPONSE REGULATOR"/>
    <property type="match status" value="1"/>
</dbReference>
<keyword evidence="6" id="KW-1185">Reference proteome</keyword>
<dbReference type="AlphaFoldDB" id="A0A369I8H9"/>
<keyword evidence="1 5" id="KW-0238">DNA-binding</keyword>
<evidence type="ECO:0000259" key="4">
    <source>
        <dbReference type="PROSITE" id="PS50110"/>
    </source>
</evidence>
<dbReference type="Pfam" id="PF00196">
    <property type="entry name" value="GerE"/>
    <property type="match status" value="1"/>
</dbReference>
<dbReference type="InterPro" id="IPR000792">
    <property type="entry name" value="Tscrpt_reg_LuxR_C"/>
</dbReference>
<protein>
    <submittedName>
        <fullName evidence="5">DNA-binding response regulator</fullName>
    </submittedName>
</protein>
<dbReference type="InterPro" id="IPR016032">
    <property type="entry name" value="Sig_transdc_resp-reg_C-effctor"/>
</dbReference>
<evidence type="ECO:0000259" key="3">
    <source>
        <dbReference type="PROSITE" id="PS50043"/>
    </source>
</evidence>
<dbReference type="GO" id="GO:0000160">
    <property type="term" value="P:phosphorelay signal transduction system"/>
    <property type="evidence" value="ECO:0007669"/>
    <property type="project" value="InterPro"/>
</dbReference>
<dbReference type="Gene3D" id="3.40.50.2300">
    <property type="match status" value="1"/>
</dbReference>
<dbReference type="PROSITE" id="PS50043">
    <property type="entry name" value="HTH_LUXR_2"/>
    <property type="match status" value="1"/>
</dbReference>
<comment type="caution">
    <text evidence="5">The sequence shown here is derived from an EMBL/GenBank/DDBJ whole genome shotgun (WGS) entry which is preliminary data.</text>
</comment>
<dbReference type="CDD" id="cd06170">
    <property type="entry name" value="LuxR_C_like"/>
    <property type="match status" value="1"/>
</dbReference>
<gene>
    <name evidence="5" type="ORF">DVG78_09465</name>
</gene>
<evidence type="ECO:0000256" key="2">
    <source>
        <dbReference type="PROSITE-ProRule" id="PRU00169"/>
    </source>
</evidence>
<dbReference type="Pfam" id="PF00072">
    <property type="entry name" value="Response_reg"/>
    <property type="match status" value="1"/>
</dbReference>
<feature type="domain" description="HTH luxR-type" evidence="3">
    <location>
        <begin position="144"/>
        <end position="209"/>
    </location>
</feature>
<keyword evidence="2" id="KW-0597">Phosphoprotein</keyword>
<name>A0A369I8H9_9BACT</name>
<dbReference type="Proteomes" id="UP000253141">
    <property type="component" value="Unassembled WGS sequence"/>
</dbReference>
<evidence type="ECO:0000313" key="5">
    <source>
        <dbReference type="EMBL" id="RDB06059.1"/>
    </source>
</evidence>
<reference evidence="5 6" key="1">
    <citation type="submission" date="2018-07" db="EMBL/GenBank/DDBJ databases">
        <title>Genome analysis of Runella aurantiaca.</title>
        <authorList>
            <person name="Yang X."/>
        </authorList>
    </citation>
    <scope>NUCLEOTIDE SEQUENCE [LARGE SCALE GENOMIC DNA]</scope>
    <source>
        <strain evidence="5 6">YX9</strain>
    </source>
</reference>
<sequence length="212" mass="24465">MINVGIFDENTVFLDTFYDYISTLPNVTCVIRAQDSERFFRYFKYESQLTVDILFLDAGLNTDQGIEIIQRIRRRLPLTEIIIYTVNEDADVLFKALCMGATGYILKETPLSELSVFIQIIKEGGAVVAPRMAKKLVEYFAPPKSHSESLFNPRELQILKLLADGLTYKQVAKKVNLSVDTIRFYVKRIYKILNIKSKNELMKLAYNKQLMI</sequence>
<proteinExistence type="predicted"/>
<feature type="domain" description="Response regulatory" evidence="4">
    <location>
        <begin position="3"/>
        <end position="122"/>
    </location>
</feature>
<dbReference type="GO" id="GO:0003677">
    <property type="term" value="F:DNA binding"/>
    <property type="evidence" value="ECO:0007669"/>
    <property type="project" value="UniProtKB-KW"/>
</dbReference>
<dbReference type="InterPro" id="IPR011006">
    <property type="entry name" value="CheY-like_superfamily"/>
</dbReference>
<dbReference type="PRINTS" id="PR00038">
    <property type="entry name" value="HTHLUXR"/>
</dbReference>
<dbReference type="OrthoDB" id="9797341at2"/>
<organism evidence="5 6">
    <name type="scientific">Runella aurantiaca</name>
    <dbReference type="NCBI Taxonomy" id="2282308"/>
    <lineage>
        <taxon>Bacteria</taxon>
        <taxon>Pseudomonadati</taxon>
        <taxon>Bacteroidota</taxon>
        <taxon>Cytophagia</taxon>
        <taxon>Cytophagales</taxon>
        <taxon>Spirosomataceae</taxon>
        <taxon>Runella</taxon>
    </lineage>
</organism>
<dbReference type="SMART" id="SM00421">
    <property type="entry name" value="HTH_LUXR"/>
    <property type="match status" value="1"/>
</dbReference>
<dbReference type="SUPFAM" id="SSF46894">
    <property type="entry name" value="C-terminal effector domain of the bipartite response regulators"/>
    <property type="match status" value="1"/>
</dbReference>